<dbReference type="OrthoDB" id="2304183at2759"/>
<reference evidence="3" key="1">
    <citation type="submission" date="2025-08" db="UniProtKB">
        <authorList>
            <consortium name="RefSeq"/>
        </authorList>
    </citation>
    <scope>IDENTIFICATION</scope>
    <source>
        <tissue evidence="3">Whole body</tissue>
    </source>
</reference>
<evidence type="ECO:0000313" key="3">
    <source>
        <dbReference type="RefSeq" id="XP_024883727.1"/>
    </source>
</evidence>
<proteinExistence type="predicted"/>
<dbReference type="Proteomes" id="UP000504618">
    <property type="component" value="Unplaced"/>
</dbReference>
<evidence type="ECO:0000313" key="2">
    <source>
        <dbReference type="Proteomes" id="UP000504618"/>
    </source>
</evidence>
<gene>
    <name evidence="3" type="primary">LOC112462272</name>
</gene>
<sequence length="312" mass="35565">MGSDHRPIIAYVNRQVRSVKVFSYKHKLSKEQWRNFTSILQSRAKDLEAEVLEISDKELLQQYRVFFNQVDNVLSEFSPPARDSVSLKHRKKDGTHTGPPPAPWWTKECSEAVQTGKRVCKTYRKNPSVANYQAYRAQLSLTRKILRKAKRDGWREYCSSLDFLTPTVEVWRMLKRYKNRKLASANPSAGVNSEQIDIAMANICPPSCNSEPLNIPDNSASTPDTLSWMDSVFQFQEFEAALDSVKVKSSPGFDRIDYQIIKSLPSSLQKLLLRILNNLFLEGAFPETWSHSLVYLIPKPHGGGVSSHLLCT</sequence>
<dbReference type="AlphaFoldDB" id="A0A6J1QMM6"/>
<dbReference type="PANTHER" id="PTHR36688:SF1">
    <property type="entry name" value="ENDONUCLEASE_EXONUCLEASE_PHOSPHATASE DOMAIN-CONTAINING PROTEIN"/>
    <property type="match status" value="1"/>
</dbReference>
<accession>A0A6J1QMM6</accession>
<feature type="region of interest" description="Disordered" evidence="1">
    <location>
        <begin position="84"/>
        <end position="103"/>
    </location>
</feature>
<keyword evidence="2" id="KW-1185">Reference proteome</keyword>
<evidence type="ECO:0000256" key="1">
    <source>
        <dbReference type="SAM" id="MobiDB-lite"/>
    </source>
</evidence>
<organism evidence="2 3">
    <name type="scientific">Temnothorax curvispinosus</name>
    <dbReference type="NCBI Taxonomy" id="300111"/>
    <lineage>
        <taxon>Eukaryota</taxon>
        <taxon>Metazoa</taxon>
        <taxon>Ecdysozoa</taxon>
        <taxon>Arthropoda</taxon>
        <taxon>Hexapoda</taxon>
        <taxon>Insecta</taxon>
        <taxon>Pterygota</taxon>
        <taxon>Neoptera</taxon>
        <taxon>Endopterygota</taxon>
        <taxon>Hymenoptera</taxon>
        <taxon>Apocrita</taxon>
        <taxon>Aculeata</taxon>
        <taxon>Formicoidea</taxon>
        <taxon>Formicidae</taxon>
        <taxon>Myrmicinae</taxon>
        <taxon>Temnothorax</taxon>
    </lineage>
</organism>
<protein>
    <submittedName>
        <fullName evidence="3">Uncharacterized protein LOC112462272</fullName>
    </submittedName>
</protein>
<dbReference type="InterPro" id="IPR052560">
    <property type="entry name" value="RdDP_mobile_element"/>
</dbReference>
<dbReference type="PANTHER" id="PTHR36688">
    <property type="entry name" value="ENDO/EXONUCLEASE/PHOSPHATASE DOMAIN-CONTAINING PROTEIN"/>
    <property type="match status" value="1"/>
</dbReference>
<dbReference type="GeneID" id="112462272"/>
<dbReference type="RefSeq" id="XP_024883727.1">
    <property type="nucleotide sequence ID" value="XM_025027959.1"/>
</dbReference>
<name>A0A6J1QMM6_9HYME</name>